<keyword evidence="1" id="KW-1133">Transmembrane helix</keyword>
<dbReference type="InterPro" id="IPR025363">
    <property type="entry name" value="DUF4267"/>
</dbReference>
<evidence type="ECO:0000313" key="3">
    <source>
        <dbReference type="Proteomes" id="UP001303373"/>
    </source>
</evidence>
<keyword evidence="3" id="KW-1185">Reference proteome</keyword>
<gene>
    <name evidence="2" type="ORF">R9X50_00608500</name>
</gene>
<reference evidence="2 3" key="1">
    <citation type="submission" date="2023-11" db="EMBL/GenBank/DDBJ databases">
        <title>An acidophilic fungus is an integral part of prey digestion in a carnivorous sundew plant.</title>
        <authorList>
            <person name="Tsai I.J."/>
        </authorList>
    </citation>
    <scope>NUCLEOTIDE SEQUENCE [LARGE SCALE GENOMIC DNA]</scope>
    <source>
        <strain evidence="2">169a</strain>
    </source>
</reference>
<keyword evidence="1" id="KW-0472">Membrane</keyword>
<sequence>MSARLRPLFDGMPTPVECLAILTGLAEVTVFGLGAFANTIEYAKGYGLPSNTDDEKDQQTPKEKALVSAVAARNLQHGVLVLALACYARDRRALGLAFATGLVTSAADIITVRTYGVQDLIWGHVFGALNFAGLAAGLLYWQATDPWW</sequence>
<evidence type="ECO:0008006" key="4">
    <source>
        <dbReference type="Google" id="ProtNLM"/>
    </source>
</evidence>
<feature type="transmembrane region" description="Helical" evidence="1">
    <location>
        <begin position="121"/>
        <end position="141"/>
    </location>
</feature>
<feature type="transmembrane region" description="Helical" evidence="1">
    <location>
        <begin position="93"/>
        <end position="115"/>
    </location>
</feature>
<name>A0AAQ3RDH0_9PEZI</name>
<accession>A0AAQ3RDH0</accession>
<dbReference type="EMBL" id="CP138589">
    <property type="protein sequence ID" value="WPH03208.1"/>
    <property type="molecule type" value="Genomic_DNA"/>
</dbReference>
<keyword evidence="1" id="KW-0812">Transmembrane</keyword>
<proteinExistence type="predicted"/>
<protein>
    <recommendedName>
        <fullName evidence="4">DUF4267 domain-containing protein</fullName>
    </recommendedName>
</protein>
<dbReference type="Proteomes" id="UP001303373">
    <property type="component" value="Chromosome 10"/>
</dbReference>
<evidence type="ECO:0000256" key="1">
    <source>
        <dbReference type="SAM" id="Phobius"/>
    </source>
</evidence>
<dbReference type="Pfam" id="PF14087">
    <property type="entry name" value="DUF4267"/>
    <property type="match status" value="1"/>
</dbReference>
<evidence type="ECO:0000313" key="2">
    <source>
        <dbReference type="EMBL" id="WPH03208.1"/>
    </source>
</evidence>
<organism evidence="2 3">
    <name type="scientific">Acrodontium crateriforme</name>
    <dbReference type="NCBI Taxonomy" id="150365"/>
    <lineage>
        <taxon>Eukaryota</taxon>
        <taxon>Fungi</taxon>
        <taxon>Dikarya</taxon>
        <taxon>Ascomycota</taxon>
        <taxon>Pezizomycotina</taxon>
        <taxon>Dothideomycetes</taxon>
        <taxon>Dothideomycetidae</taxon>
        <taxon>Mycosphaerellales</taxon>
        <taxon>Teratosphaeriaceae</taxon>
        <taxon>Acrodontium</taxon>
    </lineage>
</organism>
<dbReference type="AlphaFoldDB" id="A0AAQ3RDH0"/>